<sequence>MIYGFVLHQSPPGCGQRWACSTCLASFLVASLRSEVCAEIVRTD</sequence>
<reference evidence="1 2" key="1">
    <citation type="submission" date="2015-09" db="EMBL/GenBank/DDBJ databases">
        <authorList>
            <person name="Xu Y."/>
            <person name="Nagy A."/>
            <person name="Liu N.T."/>
            <person name="Nou X."/>
        </authorList>
    </citation>
    <scope>NUCLEOTIDE SEQUENCE [LARGE SCALE GENOMIC DNA]</scope>
    <source>
        <strain evidence="1 2">FC1138</strain>
    </source>
</reference>
<dbReference type="EMBL" id="CP012606">
    <property type="protein sequence ID" value="ANH75506.1"/>
    <property type="molecule type" value="Genomic_DNA"/>
</dbReference>
<protein>
    <submittedName>
        <fullName evidence="1">Uncharacterized protein</fullName>
    </submittedName>
</protein>
<gene>
    <name evidence="1" type="ORF">ACS15_4351</name>
</gene>
<name>A0AAC9BKF8_9RALS</name>
<proteinExistence type="predicted"/>
<evidence type="ECO:0000313" key="1">
    <source>
        <dbReference type="EMBL" id="ANH75506.1"/>
    </source>
</evidence>
<organism evidence="1 2">
    <name type="scientific">Ralstonia insidiosa</name>
    <dbReference type="NCBI Taxonomy" id="190721"/>
    <lineage>
        <taxon>Bacteria</taxon>
        <taxon>Pseudomonadati</taxon>
        <taxon>Pseudomonadota</taxon>
        <taxon>Betaproteobacteria</taxon>
        <taxon>Burkholderiales</taxon>
        <taxon>Burkholderiaceae</taxon>
        <taxon>Ralstonia</taxon>
    </lineage>
</organism>
<dbReference type="Proteomes" id="UP000077927">
    <property type="component" value="Chromosome 2"/>
</dbReference>
<dbReference type="AlphaFoldDB" id="A0AAC9BKF8"/>
<accession>A0AAC9BKF8</accession>
<evidence type="ECO:0000313" key="2">
    <source>
        <dbReference type="Proteomes" id="UP000077927"/>
    </source>
</evidence>
<dbReference type="KEGG" id="rin:ACS15_4351"/>